<evidence type="ECO:0000256" key="4">
    <source>
        <dbReference type="ARBA" id="ARBA00022692"/>
    </source>
</evidence>
<feature type="transmembrane region" description="Helical" evidence="8">
    <location>
        <begin position="163"/>
        <end position="185"/>
    </location>
</feature>
<feature type="transmembrane region" description="Helical" evidence="8">
    <location>
        <begin position="415"/>
        <end position="435"/>
    </location>
</feature>
<feature type="transmembrane region" description="Helical" evidence="8">
    <location>
        <begin position="133"/>
        <end position="151"/>
    </location>
</feature>
<feature type="transmembrane region" description="Helical" evidence="8">
    <location>
        <begin position="205"/>
        <end position="228"/>
    </location>
</feature>
<name>A0A660S9W8_UNCT6</name>
<feature type="transmembrane region" description="Helical" evidence="8">
    <location>
        <begin position="74"/>
        <end position="98"/>
    </location>
</feature>
<dbReference type="EMBL" id="QNBC01000021">
    <property type="protein sequence ID" value="RKX67370.1"/>
    <property type="molecule type" value="Genomic_DNA"/>
</dbReference>
<feature type="transmembrane region" description="Helical" evidence="8">
    <location>
        <begin position="33"/>
        <end position="54"/>
    </location>
</feature>
<dbReference type="PANTHER" id="PTHR42703:SF1">
    <property type="entry name" value="NA(+)_H(+) ANTIPORTER SUBUNIT D1"/>
    <property type="match status" value="1"/>
</dbReference>
<feature type="transmembrane region" description="Helical" evidence="8">
    <location>
        <begin position="339"/>
        <end position="357"/>
    </location>
</feature>
<evidence type="ECO:0000256" key="2">
    <source>
        <dbReference type="ARBA" id="ARBA00005346"/>
    </source>
</evidence>
<feature type="domain" description="NADH:quinone oxidoreductase/Mrp antiporter transmembrane" evidence="9">
    <location>
        <begin position="128"/>
        <end position="420"/>
    </location>
</feature>
<feature type="transmembrane region" description="Helical" evidence="8">
    <location>
        <begin position="6"/>
        <end position="26"/>
    </location>
</feature>
<dbReference type="Proteomes" id="UP000282321">
    <property type="component" value="Unassembled WGS sequence"/>
</dbReference>
<evidence type="ECO:0000313" key="10">
    <source>
        <dbReference type="EMBL" id="RKX67370.1"/>
    </source>
</evidence>
<dbReference type="Pfam" id="PF00361">
    <property type="entry name" value="Proton_antipo_M"/>
    <property type="match status" value="1"/>
</dbReference>
<proteinExistence type="inferred from homology"/>
<sequence length="506" mass="55398">MNMNYALLLIAVPLAVAFLQPLFGMIGKKITKWVTFLTFAFNFAYAISLLNFVTANGPQIAVIGNWRPPFGINLYLSTLSLFLATIIYFVGMIVSFYFIGIKDKKIDDKLSLVMLLVVGAAGAIVMTGDLFNMFVFIEILSIGTAILIASRDKGMSYKGALKYMIFGSIGSAMLLFAIGFTYGTLGTLNLAEIALRFHEINPTLASFIVLLFTGGVFVEAELFPFNMWVPDSYEGASPHINAILSGVVSTAGIYAIMRVFMTVFGINIGDKILIYGKLNFNAILIAIGVITTIIGELSALTQKDIKKILAFSSMAQMGVIAFAIGIGNQTALTGGIFHLFNHAISKALLFLVAAMIIRNVGSSNIDDMEGFGRHNKFLAIIFAIGAFGIIGIPFFNGFWSKMYIIDGAVMRSTPWTYFALSFILGAALVEVFYYFRIIYKMFNDKKITTKNRIHPFAYISVILLAIVVLTVGIYPSLFSNILNSASAGIFDRVHYITTVLGMGVLR</sequence>
<evidence type="ECO:0000256" key="8">
    <source>
        <dbReference type="SAM" id="Phobius"/>
    </source>
</evidence>
<dbReference type="AlphaFoldDB" id="A0A660S9W8"/>
<feature type="transmembrane region" description="Helical" evidence="8">
    <location>
        <begin position="456"/>
        <end position="474"/>
    </location>
</feature>
<feature type="transmembrane region" description="Helical" evidence="8">
    <location>
        <begin position="240"/>
        <end position="260"/>
    </location>
</feature>
<feature type="transmembrane region" description="Helical" evidence="8">
    <location>
        <begin position="110"/>
        <end position="127"/>
    </location>
</feature>
<evidence type="ECO:0000259" key="9">
    <source>
        <dbReference type="Pfam" id="PF00361"/>
    </source>
</evidence>
<dbReference type="InterPro" id="IPR001750">
    <property type="entry name" value="ND/Mrp_TM"/>
</dbReference>
<feature type="transmembrane region" description="Helical" evidence="8">
    <location>
        <begin position="308"/>
        <end position="327"/>
    </location>
</feature>
<keyword evidence="3" id="KW-1003">Cell membrane</keyword>
<accession>A0A660S9W8</accession>
<protein>
    <recommendedName>
        <fullName evidence="9">NADH:quinone oxidoreductase/Mrp antiporter transmembrane domain-containing protein</fullName>
    </recommendedName>
</protein>
<keyword evidence="5 8" id="KW-1133">Transmembrane helix</keyword>
<comment type="similarity">
    <text evidence="2">Belongs to the CPA3 antiporters (TC 2.A.63) subunit D family.</text>
</comment>
<gene>
    <name evidence="10" type="ORF">DRP44_02525</name>
</gene>
<comment type="subcellular location">
    <subcellularLocation>
        <location evidence="1">Cell membrane</location>
        <topology evidence="1">Multi-pass membrane protein</topology>
    </subcellularLocation>
    <subcellularLocation>
        <location evidence="7">Membrane</location>
        <topology evidence="7">Multi-pass membrane protein</topology>
    </subcellularLocation>
</comment>
<dbReference type="InterPro" id="IPR050586">
    <property type="entry name" value="CPA3_Na-H_Antiporter_D"/>
</dbReference>
<evidence type="ECO:0000256" key="6">
    <source>
        <dbReference type="ARBA" id="ARBA00023136"/>
    </source>
</evidence>
<evidence type="ECO:0000313" key="11">
    <source>
        <dbReference type="Proteomes" id="UP000282321"/>
    </source>
</evidence>
<keyword evidence="6 8" id="KW-0472">Membrane</keyword>
<evidence type="ECO:0000256" key="5">
    <source>
        <dbReference type="ARBA" id="ARBA00022989"/>
    </source>
</evidence>
<feature type="transmembrane region" description="Helical" evidence="8">
    <location>
        <begin position="280"/>
        <end position="301"/>
    </location>
</feature>
<comment type="caution">
    <text evidence="10">The sequence shown here is derived from an EMBL/GenBank/DDBJ whole genome shotgun (WGS) entry which is preliminary data.</text>
</comment>
<organism evidence="10 11">
    <name type="scientific">candidate division TA06 bacterium</name>
    <dbReference type="NCBI Taxonomy" id="2250710"/>
    <lineage>
        <taxon>Bacteria</taxon>
        <taxon>Bacteria division TA06</taxon>
    </lineage>
</organism>
<dbReference type="PRINTS" id="PR01434">
    <property type="entry name" value="NADHDHGNASE5"/>
</dbReference>
<feature type="transmembrane region" description="Helical" evidence="8">
    <location>
        <begin position="377"/>
        <end position="395"/>
    </location>
</feature>
<evidence type="ECO:0000256" key="3">
    <source>
        <dbReference type="ARBA" id="ARBA00022475"/>
    </source>
</evidence>
<reference evidence="10 11" key="1">
    <citation type="submission" date="2018-06" db="EMBL/GenBank/DDBJ databases">
        <title>Extensive metabolic versatility and redundancy in microbially diverse, dynamic hydrothermal sediments.</title>
        <authorList>
            <person name="Dombrowski N."/>
            <person name="Teske A."/>
            <person name="Baker B.J."/>
        </authorList>
    </citation>
    <scope>NUCLEOTIDE SEQUENCE [LARGE SCALE GENOMIC DNA]</scope>
    <source>
        <strain evidence="10">B35_G9</strain>
    </source>
</reference>
<dbReference type="GO" id="GO:0005886">
    <property type="term" value="C:plasma membrane"/>
    <property type="evidence" value="ECO:0007669"/>
    <property type="project" value="UniProtKB-SubCell"/>
</dbReference>
<keyword evidence="4 7" id="KW-0812">Transmembrane</keyword>
<evidence type="ECO:0000256" key="7">
    <source>
        <dbReference type="RuleBase" id="RU000320"/>
    </source>
</evidence>
<evidence type="ECO:0000256" key="1">
    <source>
        <dbReference type="ARBA" id="ARBA00004651"/>
    </source>
</evidence>
<dbReference type="PANTHER" id="PTHR42703">
    <property type="entry name" value="NADH DEHYDROGENASE"/>
    <property type="match status" value="1"/>
</dbReference>